<dbReference type="InterPro" id="IPR036291">
    <property type="entry name" value="NAD(P)-bd_dom_sf"/>
</dbReference>
<dbReference type="STRING" id="106370.Francci3_1152"/>
<dbReference type="InterPro" id="IPR021295">
    <property type="entry name" value="DUF2867"/>
</dbReference>
<feature type="domain" description="NAD(P)-binding" evidence="2">
    <location>
        <begin position="7"/>
        <end position="114"/>
    </location>
</feature>
<dbReference type="PANTHER" id="PTHR48079">
    <property type="entry name" value="PROTEIN YEEZ"/>
    <property type="match status" value="1"/>
</dbReference>
<dbReference type="HOGENOM" id="CLU_007383_6_11_11"/>
<dbReference type="InterPro" id="IPR051783">
    <property type="entry name" value="NAD(P)-dependent_oxidoreduct"/>
</dbReference>
<dbReference type="SUPFAM" id="SSF55961">
    <property type="entry name" value="Bet v1-like"/>
    <property type="match status" value="1"/>
</dbReference>
<dbReference type="eggNOG" id="COG0702">
    <property type="taxonomic scope" value="Bacteria"/>
</dbReference>
<name>Q2JDW1_FRACC</name>
<reference evidence="3 4" key="1">
    <citation type="journal article" date="2007" name="Genome Res.">
        <title>Genome characteristics of facultatively symbiotic Frankia sp. strains reflect host range and host plant biogeography.</title>
        <authorList>
            <person name="Normand P."/>
            <person name="Lapierre P."/>
            <person name="Tisa L.S."/>
            <person name="Gogarten J.P."/>
            <person name="Alloisio N."/>
            <person name="Bagnarol E."/>
            <person name="Bassi C.A."/>
            <person name="Berry A.M."/>
            <person name="Bickhart D.M."/>
            <person name="Choisne N."/>
            <person name="Couloux A."/>
            <person name="Cournoyer B."/>
            <person name="Cruveiller S."/>
            <person name="Daubin V."/>
            <person name="Demange N."/>
            <person name="Francino M.P."/>
            <person name="Goltsman E."/>
            <person name="Huang Y."/>
            <person name="Kopp O.R."/>
            <person name="Labarre L."/>
            <person name="Lapidus A."/>
            <person name="Lavire C."/>
            <person name="Marechal J."/>
            <person name="Martinez M."/>
            <person name="Mastronunzio J.E."/>
            <person name="Mullin B.C."/>
            <person name="Niemann J."/>
            <person name="Pujic P."/>
            <person name="Rawnsley T."/>
            <person name="Rouy Z."/>
            <person name="Schenowitz C."/>
            <person name="Sellstedt A."/>
            <person name="Tavares F."/>
            <person name="Tomkins J.P."/>
            <person name="Vallenet D."/>
            <person name="Valverde C."/>
            <person name="Wall L.G."/>
            <person name="Wang Y."/>
            <person name="Medigue C."/>
            <person name="Benson D.R."/>
        </authorList>
    </citation>
    <scope>NUCLEOTIDE SEQUENCE [LARGE SCALE GENOMIC DNA]</scope>
    <source>
        <strain evidence="4">DSM 45818 / CECT 9043 / CcI3</strain>
    </source>
</reference>
<feature type="region of interest" description="Disordered" evidence="1">
    <location>
        <begin position="315"/>
        <end position="345"/>
    </location>
</feature>
<dbReference type="PhylomeDB" id="Q2JDW1"/>
<accession>Q2JDW1</accession>
<evidence type="ECO:0000313" key="4">
    <source>
        <dbReference type="Proteomes" id="UP000001937"/>
    </source>
</evidence>
<evidence type="ECO:0000259" key="2">
    <source>
        <dbReference type="Pfam" id="PF13460"/>
    </source>
</evidence>
<gene>
    <name evidence="3" type="ordered locus">Francci3_1152</name>
</gene>
<keyword evidence="4" id="KW-1185">Reference proteome</keyword>
<dbReference type="InterPro" id="IPR016040">
    <property type="entry name" value="NAD(P)-bd_dom"/>
</dbReference>
<evidence type="ECO:0000256" key="1">
    <source>
        <dbReference type="SAM" id="MobiDB-lite"/>
    </source>
</evidence>
<dbReference type="RefSeq" id="WP_011435598.1">
    <property type="nucleotide sequence ID" value="NC_007777.1"/>
</dbReference>
<sequence>MRILVTGATGYIGGRLAPRLLDRGHHVRVMTRDPVRLRDIPWAVRAEVVRADARDPESLRSALDGIEVAYYLIHSIDSGGDFSAVDRRAANAFAAAARAADVRRIVYLGGLGPATTGGTSAHLSSRQEVGRILLGSGVPTIVLRAAVVIGSGSASFEMLRYLTERLPVMLTPRWVRTRIQPIAVRDVLHYLIGALDVPDDVEGTFDVGGPDILTYAEMMQRFAAIEGLRRRIIVPVPILSPELSSLWVGLVTPVPGGIARPLIRSLRNEVVVHDHQVARWIPDPAEGLLPFDAAVALALARVRARSVKTRWSTAVWPGSGGASDDGDGAGATHPPNEPLPTDPQWAGGSLYVDERSMAVAAPPACLWHVIEGIGGDNGWYSWPLAWSARGWLDTALGGVGLRRGRRDPQRVHVGEALDFWRVEEIEPGHLLRLRAEMKLPGEAWLELRSMVDSEGTTTYSQRASFLPRGLPGQLYWWSVSPFHAAVFGGMLRNIVRKAEDEWAARAVATA</sequence>
<dbReference type="OrthoDB" id="9774199at2"/>
<organism evidence="3 4">
    <name type="scientific">Frankia casuarinae (strain DSM 45818 / CECT 9043 / HFP020203 / CcI3)</name>
    <dbReference type="NCBI Taxonomy" id="106370"/>
    <lineage>
        <taxon>Bacteria</taxon>
        <taxon>Bacillati</taxon>
        <taxon>Actinomycetota</taxon>
        <taxon>Actinomycetes</taxon>
        <taxon>Frankiales</taxon>
        <taxon>Frankiaceae</taxon>
        <taxon>Frankia</taxon>
    </lineage>
</organism>
<dbReference type="Pfam" id="PF11066">
    <property type="entry name" value="DUF2867"/>
    <property type="match status" value="1"/>
</dbReference>
<dbReference type="GO" id="GO:0004029">
    <property type="term" value="F:aldehyde dehydrogenase (NAD+) activity"/>
    <property type="evidence" value="ECO:0007669"/>
    <property type="project" value="TreeGrafter"/>
</dbReference>
<dbReference type="KEGG" id="fra:Francci3_1152"/>
<dbReference type="SUPFAM" id="SSF51735">
    <property type="entry name" value="NAD(P)-binding Rossmann-fold domains"/>
    <property type="match status" value="1"/>
</dbReference>
<dbReference type="AlphaFoldDB" id="Q2JDW1"/>
<protein>
    <submittedName>
        <fullName evidence="3">NmrA-like</fullName>
    </submittedName>
</protein>
<dbReference type="EMBL" id="CP000249">
    <property type="protein sequence ID" value="ABD10531.1"/>
    <property type="molecule type" value="Genomic_DNA"/>
</dbReference>
<dbReference type="Gene3D" id="3.40.50.720">
    <property type="entry name" value="NAD(P)-binding Rossmann-like Domain"/>
    <property type="match status" value="1"/>
</dbReference>
<dbReference type="PANTHER" id="PTHR48079:SF6">
    <property type="entry name" value="NAD(P)-BINDING DOMAIN-CONTAINING PROTEIN-RELATED"/>
    <property type="match status" value="1"/>
</dbReference>
<dbReference type="Pfam" id="PF13460">
    <property type="entry name" value="NAD_binding_10"/>
    <property type="match status" value="1"/>
</dbReference>
<dbReference type="Proteomes" id="UP000001937">
    <property type="component" value="Chromosome"/>
</dbReference>
<evidence type="ECO:0000313" key="3">
    <source>
        <dbReference type="EMBL" id="ABD10531.1"/>
    </source>
</evidence>
<dbReference type="GO" id="GO:0005737">
    <property type="term" value="C:cytoplasm"/>
    <property type="evidence" value="ECO:0007669"/>
    <property type="project" value="TreeGrafter"/>
</dbReference>
<proteinExistence type="predicted"/>